<evidence type="ECO:0000256" key="17">
    <source>
        <dbReference type="ARBA" id="ARBA00023180"/>
    </source>
</evidence>
<evidence type="ECO:0000313" key="21">
    <source>
        <dbReference type="Proteomes" id="UP000006729"/>
    </source>
</evidence>
<dbReference type="Pfam" id="PF08263">
    <property type="entry name" value="LRRNT_2"/>
    <property type="match status" value="2"/>
</dbReference>
<dbReference type="Gene3D" id="3.80.10.10">
    <property type="entry name" value="Ribonuclease Inhibitor"/>
    <property type="match status" value="2"/>
</dbReference>
<keyword evidence="7" id="KW-0812">Transmembrane</keyword>
<evidence type="ECO:0000256" key="14">
    <source>
        <dbReference type="ARBA" id="ARBA00023136"/>
    </source>
</evidence>
<evidence type="ECO:0000256" key="9">
    <source>
        <dbReference type="ARBA" id="ARBA00022737"/>
    </source>
</evidence>
<comment type="catalytic activity">
    <reaction evidence="18">
        <text>L-threonyl-[protein] + ATP = O-phospho-L-threonyl-[protein] + ADP + H(+)</text>
        <dbReference type="Rhea" id="RHEA:46608"/>
        <dbReference type="Rhea" id="RHEA-COMP:11060"/>
        <dbReference type="Rhea" id="RHEA-COMP:11605"/>
        <dbReference type="ChEBI" id="CHEBI:15378"/>
        <dbReference type="ChEBI" id="CHEBI:30013"/>
        <dbReference type="ChEBI" id="CHEBI:30616"/>
        <dbReference type="ChEBI" id="CHEBI:61977"/>
        <dbReference type="ChEBI" id="CHEBI:456216"/>
        <dbReference type="EC" id="2.7.11.1"/>
    </reaction>
</comment>
<dbReference type="Pfam" id="PF13855">
    <property type="entry name" value="LRR_8"/>
    <property type="match status" value="2"/>
</dbReference>
<dbReference type="PANTHER" id="PTHR47986:SF10">
    <property type="entry name" value="RECEPTOR-LIKE KINASE TMK4"/>
    <property type="match status" value="1"/>
</dbReference>
<sequence>MDPASILEQIELQIANVKEESFSRKEILEKVEKWLTECEEESWLKEYNRDDNRYNAGRGAHLTLKRTKKARNLVNKMPGMVEALASKTMTWESKRGTEFLYDGIHLLSMLEENTILCQEKEEERRRQRDQKELQKRHA</sequence>
<keyword evidence="12" id="KW-0067">ATP-binding</keyword>
<dbReference type="GO" id="GO:0005524">
    <property type="term" value="F:ATP binding"/>
    <property type="evidence" value="ECO:0007669"/>
    <property type="project" value="UniProtKB-KW"/>
</dbReference>
<evidence type="ECO:0000256" key="3">
    <source>
        <dbReference type="ARBA" id="ARBA00012513"/>
    </source>
</evidence>
<dbReference type="InterPro" id="IPR003591">
    <property type="entry name" value="Leu-rich_rpt_typical-subtyp"/>
</dbReference>
<keyword evidence="17" id="KW-0325">Glycoprotein</keyword>
<keyword evidence="4" id="KW-0723">Serine/threonine-protein kinase</keyword>
<gene>
    <name evidence="20" type="ORF">POPTR_005G057150v4</name>
</gene>
<evidence type="ECO:0000256" key="16">
    <source>
        <dbReference type="ARBA" id="ARBA00023170"/>
    </source>
</evidence>
<keyword evidence="6" id="KW-0808">Transferase</keyword>
<organism evidence="20 21">
    <name type="scientific">Populus trichocarpa</name>
    <name type="common">Western balsam poplar</name>
    <name type="synonym">Populus balsamifera subsp. trichocarpa</name>
    <dbReference type="NCBI Taxonomy" id="3694"/>
    <lineage>
        <taxon>Eukaryota</taxon>
        <taxon>Viridiplantae</taxon>
        <taxon>Streptophyta</taxon>
        <taxon>Embryophyta</taxon>
        <taxon>Tracheophyta</taxon>
        <taxon>Spermatophyta</taxon>
        <taxon>Magnoliopsida</taxon>
        <taxon>eudicotyledons</taxon>
        <taxon>Gunneridae</taxon>
        <taxon>Pentapetalae</taxon>
        <taxon>rosids</taxon>
        <taxon>fabids</taxon>
        <taxon>Malpighiales</taxon>
        <taxon>Salicaceae</taxon>
        <taxon>Saliceae</taxon>
        <taxon>Populus</taxon>
    </lineage>
</organism>
<dbReference type="InterPro" id="IPR001245">
    <property type="entry name" value="Ser-Thr/Tyr_kinase_cat_dom"/>
</dbReference>
<dbReference type="GO" id="GO:0007165">
    <property type="term" value="P:signal transduction"/>
    <property type="evidence" value="ECO:0000318"/>
    <property type="project" value="GO_Central"/>
</dbReference>
<dbReference type="PROSITE" id="PS50011">
    <property type="entry name" value="PROTEIN_KINASE_DOM"/>
    <property type="match status" value="1"/>
</dbReference>
<dbReference type="AlphaFoldDB" id="A0A2K2ABS4"/>
<dbReference type="PROSITE" id="PS00108">
    <property type="entry name" value="PROTEIN_KINASE_ST"/>
    <property type="match status" value="1"/>
</dbReference>
<dbReference type="CDD" id="cd14066">
    <property type="entry name" value="STKc_IRAK"/>
    <property type="match status" value="1"/>
</dbReference>
<dbReference type="InParanoid" id="A0A2K2ABS4"/>
<protein>
    <recommendedName>
        <fullName evidence="3">non-specific serine/threonine protein kinase</fullName>
        <ecNumber evidence="3">2.7.11.1</ecNumber>
    </recommendedName>
</protein>
<dbReference type="Gene3D" id="1.10.510.10">
    <property type="entry name" value="Transferase(Phosphotransferase) domain 1"/>
    <property type="match status" value="1"/>
</dbReference>
<comment type="similarity">
    <text evidence="2">Belongs to the protein kinase superfamily. Ser/Thr protein kinase family.</text>
</comment>
<dbReference type="GO" id="GO:0004675">
    <property type="term" value="F:transmembrane receptor protein serine/threonine kinase activity"/>
    <property type="evidence" value="ECO:0000318"/>
    <property type="project" value="GO_Central"/>
</dbReference>
<evidence type="ECO:0000256" key="2">
    <source>
        <dbReference type="ARBA" id="ARBA00008684"/>
    </source>
</evidence>
<dbReference type="Proteomes" id="UP000006729">
    <property type="component" value="Chromosome 5"/>
</dbReference>
<evidence type="ECO:0000256" key="6">
    <source>
        <dbReference type="ARBA" id="ARBA00022679"/>
    </source>
</evidence>
<dbReference type="SUPFAM" id="SSF52058">
    <property type="entry name" value="L domain-like"/>
    <property type="match status" value="2"/>
</dbReference>
<reference evidence="20 21" key="1">
    <citation type="journal article" date="2006" name="Science">
        <title>The genome of black cottonwood, Populus trichocarpa (Torr. &amp; Gray).</title>
        <authorList>
            <person name="Tuskan G.A."/>
            <person name="Difazio S."/>
            <person name="Jansson S."/>
            <person name="Bohlmann J."/>
            <person name="Grigoriev I."/>
            <person name="Hellsten U."/>
            <person name="Putnam N."/>
            <person name="Ralph S."/>
            <person name="Rombauts S."/>
            <person name="Salamov A."/>
            <person name="Schein J."/>
            <person name="Sterck L."/>
            <person name="Aerts A."/>
            <person name="Bhalerao R.R."/>
            <person name="Bhalerao R.P."/>
            <person name="Blaudez D."/>
            <person name="Boerjan W."/>
            <person name="Brun A."/>
            <person name="Brunner A."/>
            <person name="Busov V."/>
            <person name="Campbell M."/>
            <person name="Carlson J."/>
            <person name="Chalot M."/>
            <person name="Chapman J."/>
            <person name="Chen G.L."/>
            <person name="Cooper D."/>
            <person name="Coutinho P.M."/>
            <person name="Couturier J."/>
            <person name="Covert S."/>
            <person name="Cronk Q."/>
            <person name="Cunningham R."/>
            <person name="Davis J."/>
            <person name="Degroeve S."/>
            <person name="Dejardin A."/>
            <person name="Depamphilis C."/>
            <person name="Detter J."/>
            <person name="Dirks B."/>
            <person name="Dubchak I."/>
            <person name="Duplessis S."/>
            <person name="Ehlting J."/>
            <person name="Ellis B."/>
            <person name="Gendler K."/>
            <person name="Goodstein D."/>
            <person name="Gribskov M."/>
            <person name="Grimwood J."/>
            <person name="Groover A."/>
            <person name="Gunter L."/>
            <person name="Hamberger B."/>
            <person name="Heinze B."/>
            <person name="Helariutta Y."/>
            <person name="Henrissat B."/>
            <person name="Holligan D."/>
            <person name="Holt R."/>
            <person name="Huang W."/>
            <person name="Islam-Faridi N."/>
            <person name="Jones S."/>
            <person name="Jones-Rhoades M."/>
            <person name="Jorgensen R."/>
            <person name="Joshi C."/>
            <person name="Kangasjarvi J."/>
            <person name="Karlsson J."/>
            <person name="Kelleher C."/>
            <person name="Kirkpatrick R."/>
            <person name="Kirst M."/>
            <person name="Kohler A."/>
            <person name="Kalluri U."/>
            <person name="Larimer F."/>
            <person name="Leebens-Mack J."/>
            <person name="Leple J.C."/>
            <person name="Locascio P."/>
            <person name="Lou Y."/>
            <person name="Lucas S."/>
            <person name="Martin F."/>
            <person name="Montanini B."/>
            <person name="Napoli C."/>
            <person name="Nelson D.R."/>
            <person name="Nelson C."/>
            <person name="Nieminen K."/>
            <person name="Nilsson O."/>
            <person name="Pereda V."/>
            <person name="Peter G."/>
            <person name="Philippe R."/>
            <person name="Pilate G."/>
            <person name="Poliakov A."/>
            <person name="Razumovskaya J."/>
            <person name="Richardson P."/>
            <person name="Rinaldi C."/>
            <person name="Ritland K."/>
            <person name="Rouze P."/>
            <person name="Ryaboy D."/>
            <person name="Schmutz J."/>
            <person name="Schrader J."/>
            <person name="Segerman B."/>
            <person name="Shin H."/>
            <person name="Siddiqui A."/>
            <person name="Sterky F."/>
            <person name="Terry A."/>
            <person name="Tsai C.J."/>
            <person name="Uberbacher E."/>
            <person name="Unneberg P."/>
            <person name="Vahala J."/>
            <person name="Wall K."/>
            <person name="Wessler S."/>
            <person name="Yang G."/>
            <person name="Yin T."/>
            <person name="Douglas C."/>
            <person name="Marra M."/>
            <person name="Sandberg G."/>
            <person name="Van de Peer Y."/>
            <person name="Rokhsar D."/>
        </authorList>
    </citation>
    <scope>NUCLEOTIDE SEQUENCE [LARGE SCALE GENOMIC DNA]</scope>
    <source>
        <strain evidence="21">cv. Nisqually</strain>
    </source>
</reference>
<dbReference type="PANTHER" id="PTHR47986">
    <property type="entry name" value="OSJNBA0070M12.3 PROTEIN"/>
    <property type="match status" value="1"/>
</dbReference>
<dbReference type="InterPro" id="IPR011009">
    <property type="entry name" value="Kinase-like_dom_sf"/>
</dbReference>
<evidence type="ECO:0000256" key="11">
    <source>
        <dbReference type="ARBA" id="ARBA00022777"/>
    </source>
</evidence>
<proteinExistence type="inferred from homology"/>
<evidence type="ECO:0000256" key="7">
    <source>
        <dbReference type="ARBA" id="ARBA00022692"/>
    </source>
</evidence>
<keyword evidence="11" id="KW-0418">Kinase</keyword>
<keyword evidence="8" id="KW-0732">Signal</keyword>
<dbReference type="EC" id="2.7.11.1" evidence="3"/>
<dbReference type="Pfam" id="PF07714">
    <property type="entry name" value="PK_Tyr_Ser-Thr"/>
    <property type="match status" value="1"/>
</dbReference>
<keyword evidence="9" id="KW-0677">Repeat</keyword>
<evidence type="ECO:0000313" key="20">
    <source>
        <dbReference type="EMBL" id="PNT34984.2"/>
    </source>
</evidence>
<name>A0A2K2ABS4_POPTR</name>
<dbReference type="Gene3D" id="3.30.200.20">
    <property type="entry name" value="Phosphorylase Kinase, domain 1"/>
    <property type="match status" value="1"/>
</dbReference>
<dbReference type="FunFam" id="3.80.10.10:FF:000190">
    <property type="entry name" value="Receptor-like kinase TMK4"/>
    <property type="match status" value="1"/>
</dbReference>
<dbReference type="SMART" id="SM00220">
    <property type="entry name" value="S_TKc"/>
    <property type="match status" value="1"/>
</dbReference>
<comment type="catalytic activity">
    <reaction evidence="19">
        <text>L-seryl-[protein] + ATP = O-phospho-L-seryl-[protein] + ADP + H(+)</text>
        <dbReference type="Rhea" id="RHEA:17989"/>
        <dbReference type="Rhea" id="RHEA-COMP:9863"/>
        <dbReference type="Rhea" id="RHEA-COMP:11604"/>
        <dbReference type="ChEBI" id="CHEBI:15378"/>
        <dbReference type="ChEBI" id="CHEBI:29999"/>
        <dbReference type="ChEBI" id="CHEBI:30616"/>
        <dbReference type="ChEBI" id="CHEBI:83421"/>
        <dbReference type="ChEBI" id="CHEBI:456216"/>
        <dbReference type="EC" id="2.7.11.1"/>
    </reaction>
</comment>
<keyword evidence="10" id="KW-0547">Nucleotide-binding</keyword>
<dbReference type="EMBL" id="CM009294">
    <property type="protein sequence ID" value="PNT34984.2"/>
    <property type="molecule type" value="Genomic_DNA"/>
</dbReference>
<evidence type="ECO:0000256" key="10">
    <source>
        <dbReference type="ARBA" id="ARBA00022741"/>
    </source>
</evidence>
<dbReference type="InterPro" id="IPR032675">
    <property type="entry name" value="LRR_dom_sf"/>
</dbReference>
<keyword evidence="14" id="KW-0472">Membrane</keyword>
<dbReference type="InterPro" id="IPR001611">
    <property type="entry name" value="Leu-rich_rpt"/>
</dbReference>
<dbReference type="InterPro" id="IPR008271">
    <property type="entry name" value="Ser/Thr_kinase_AS"/>
</dbReference>
<dbReference type="FunFam" id="3.30.200.20:FF:000226">
    <property type="entry name" value="receptor protein kinase TMK1"/>
    <property type="match status" value="1"/>
</dbReference>
<evidence type="ECO:0000256" key="18">
    <source>
        <dbReference type="ARBA" id="ARBA00047899"/>
    </source>
</evidence>
<dbReference type="Pfam" id="PF00560">
    <property type="entry name" value="LRR_1"/>
    <property type="match status" value="1"/>
</dbReference>
<dbReference type="InterPro" id="IPR052422">
    <property type="entry name" value="Auxin_Ser/Thr_Kinase"/>
</dbReference>
<dbReference type="FunFam" id="3.80.10.10:FF:000129">
    <property type="entry name" value="Leucine-rich repeat receptor-like kinase"/>
    <property type="match status" value="1"/>
</dbReference>
<dbReference type="InterPro" id="IPR000719">
    <property type="entry name" value="Prot_kinase_dom"/>
</dbReference>
<dbReference type="GO" id="GO:0016020">
    <property type="term" value="C:membrane"/>
    <property type="evidence" value="ECO:0007669"/>
    <property type="project" value="UniProtKB-SubCell"/>
</dbReference>
<evidence type="ECO:0000256" key="8">
    <source>
        <dbReference type="ARBA" id="ARBA00022729"/>
    </source>
</evidence>
<keyword evidence="5" id="KW-0433">Leucine-rich repeat</keyword>
<dbReference type="CDD" id="cd12087">
    <property type="entry name" value="TM_EGFR-like"/>
    <property type="match status" value="1"/>
</dbReference>
<evidence type="ECO:0000256" key="12">
    <source>
        <dbReference type="ARBA" id="ARBA00022840"/>
    </source>
</evidence>
<dbReference type="InterPro" id="IPR013210">
    <property type="entry name" value="LRR_N_plant-typ"/>
</dbReference>
<keyword evidence="15" id="KW-1015">Disulfide bond</keyword>
<evidence type="ECO:0000256" key="13">
    <source>
        <dbReference type="ARBA" id="ARBA00022989"/>
    </source>
</evidence>
<keyword evidence="16" id="KW-0675">Receptor</keyword>
<comment type="caution">
    <text evidence="20">The sequence shown here is derived from an EMBL/GenBank/DDBJ whole genome shotgun (WGS) entry which is preliminary data.</text>
</comment>
<dbReference type="PROSITE" id="PS51450">
    <property type="entry name" value="LRR"/>
    <property type="match status" value="1"/>
</dbReference>
<keyword evidence="21" id="KW-1185">Reference proteome</keyword>
<evidence type="ECO:0000256" key="15">
    <source>
        <dbReference type="ARBA" id="ARBA00023157"/>
    </source>
</evidence>
<dbReference type="FunFam" id="1.10.510.10:FF:000198">
    <property type="entry name" value="receptor protein kinase TMK1"/>
    <property type="match status" value="1"/>
</dbReference>
<dbReference type="SMART" id="SM00369">
    <property type="entry name" value="LRR_TYP"/>
    <property type="match status" value="3"/>
</dbReference>
<evidence type="ECO:0000256" key="1">
    <source>
        <dbReference type="ARBA" id="ARBA00004167"/>
    </source>
</evidence>
<keyword evidence="13" id="KW-1133">Transmembrane helix</keyword>
<evidence type="ECO:0000256" key="19">
    <source>
        <dbReference type="ARBA" id="ARBA00048679"/>
    </source>
</evidence>
<accession>A0A2K2ABS4</accession>
<evidence type="ECO:0000256" key="4">
    <source>
        <dbReference type="ARBA" id="ARBA00022527"/>
    </source>
</evidence>
<dbReference type="FunCoup" id="A0A2K2ABS4">
    <property type="interactions" value="1453"/>
</dbReference>
<evidence type="ECO:0000256" key="5">
    <source>
        <dbReference type="ARBA" id="ARBA00022614"/>
    </source>
</evidence>
<dbReference type="SUPFAM" id="SSF56112">
    <property type="entry name" value="Protein kinase-like (PK-like)"/>
    <property type="match status" value="1"/>
</dbReference>
<comment type="subcellular location">
    <subcellularLocation>
        <location evidence="1">Membrane</location>
        <topology evidence="1">Single-pass membrane protein</topology>
    </subcellularLocation>
</comment>